<keyword evidence="3" id="KW-0804">Transcription</keyword>
<protein>
    <submittedName>
        <fullName evidence="6">TetR family transcriptional regulator</fullName>
    </submittedName>
</protein>
<dbReference type="EMBL" id="BOOW01000041">
    <property type="protein sequence ID" value="GII96052.1"/>
    <property type="molecule type" value="Genomic_DNA"/>
</dbReference>
<dbReference type="Pfam" id="PF00440">
    <property type="entry name" value="TetR_N"/>
    <property type="match status" value="1"/>
</dbReference>
<evidence type="ECO:0000313" key="7">
    <source>
        <dbReference type="Proteomes" id="UP000606172"/>
    </source>
</evidence>
<dbReference type="AlphaFoldDB" id="A0A919RLL0"/>
<evidence type="ECO:0000256" key="4">
    <source>
        <dbReference type="PROSITE-ProRule" id="PRU00335"/>
    </source>
</evidence>
<organism evidence="6 7">
    <name type="scientific">Sinosporangium siamense</name>
    <dbReference type="NCBI Taxonomy" id="1367973"/>
    <lineage>
        <taxon>Bacteria</taxon>
        <taxon>Bacillati</taxon>
        <taxon>Actinomycetota</taxon>
        <taxon>Actinomycetes</taxon>
        <taxon>Streptosporangiales</taxon>
        <taxon>Streptosporangiaceae</taxon>
        <taxon>Sinosporangium</taxon>
    </lineage>
</organism>
<reference evidence="6" key="1">
    <citation type="submission" date="2021-01" db="EMBL/GenBank/DDBJ databases">
        <title>Whole genome shotgun sequence of Sinosporangium siamense NBRC 109515.</title>
        <authorList>
            <person name="Komaki H."/>
            <person name="Tamura T."/>
        </authorList>
    </citation>
    <scope>NUCLEOTIDE SEQUENCE</scope>
    <source>
        <strain evidence="6">NBRC 109515</strain>
    </source>
</reference>
<dbReference type="SUPFAM" id="SSF46689">
    <property type="entry name" value="Homeodomain-like"/>
    <property type="match status" value="1"/>
</dbReference>
<dbReference type="GO" id="GO:0000976">
    <property type="term" value="F:transcription cis-regulatory region binding"/>
    <property type="evidence" value="ECO:0007669"/>
    <property type="project" value="TreeGrafter"/>
</dbReference>
<dbReference type="InterPro" id="IPR041583">
    <property type="entry name" value="TetR_C_31"/>
</dbReference>
<keyword evidence="1" id="KW-0805">Transcription regulation</keyword>
<feature type="domain" description="HTH tetR-type" evidence="5">
    <location>
        <begin position="12"/>
        <end position="72"/>
    </location>
</feature>
<dbReference type="InterPro" id="IPR001647">
    <property type="entry name" value="HTH_TetR"/>
</dbReference>
<dbReference type="Proteomes" id="UP000606172">
    <property type="component" value="Unassembled WGS sequence"/>
</dbReference>
<feature type="DNA-binding region" description="H-T-H motif" evidence="4">
    <location>
        <begin position="35"/>
        <end position="54"/>
    </location>
</feature>
<name>A0A919RLL0_9ACTN</name>
<dbReference type="PROSITE" id="PS50977">
    <property type="entry name" value="HTH_TETR_2"/>
    <property type="match status" value="1"/>
</dbReference>
<evidence type="ECO:0000256" key="2">
    <source>
        <dbReference type="ARBA" id="ARBA00023125"/>
    </source>
</evidence>
<gene>
    <name evidence="6" type="ORF">Ssi02_62830</name>
</gene>
<dbReference type="PANTHER" id="PTHR30055:SF234">
    <property type="entry name" value="HTH-TYPE TRANSCRIPTIONAL REGULATOR BETI"/>
    <property type="match status" value="1"/>
</dbReference>
<dbReference type="InterPro" id="IPR036271">
    <property type="entry name" value="Tet_transcr_reg_TetR-rel_C_sf"/>
</dbReference>
<dbReference type="InterPro" id="IPR050109">
    <property type="entry name" value="HTH-type_TetR-like_transc_reg"/>
</dbReference>
<dbReference type="GO" id="GO:0003700">
    <property type="term" value="F:DNA-binding transcription factor activity"/>
    <property type="evidence" value="ECO:0007669"/>
    <property type="project" value="TreeGrafter"/>
</dbReference>
<keyword evidence="7" id="KW-1185">Reference proteome</keyword>
<keyword evidence="2 4" id="KW-0238">DNA-binding</keyword>
<dbReference type="RefSeq" id="WP_204031072.1">
    <property type="nucleotide sequence ID" value="NZ_BOOW01000041.1"/>
</dbReference>
<evidence type="ECO:0000259" key="5">
    <source>
        <dbReference type="PROSITE" id="PS50977"/>
    </source>
</evidence>
<proteinExistence type="predicted"/>
<dbReference type="InterPro" id="IPR009057">
    <property type="entry name" value="Homeodomain-like_sf"/>
</dbReference>
<accession>A0A919RLL0</accession>
<comment type="caution">
    <text evidence="6">The sequence shown here is derived from an EMBL/GenBank/DDBJ whole genome shotgun (WGS) entry which is preliminary data.</text>
</comment>
<sequence length="189" mass="20139">MSKANDQISKGEVTRARLRQAALELIAEVGWRGVSTRLIADRAGLRVGLVHYHFDSLTALLIAAVVPLLDGLNDEVDQALHGVRDLGEGMSALTGPMERFTPESRLFIEVSMEAARNPEVAEAVAPALARARAVLAGWLTGIGHGRGAADLAAAVMAACDGLVLHRLVDPELDSHAAMARLAEHIERET</sequence>
<dbReference type="PANTHER" id="PTHR30055">
    <property type="entry name" value="HTH-TYPE TRANSCRIPTIONAL REGULATOR RUTR"/>
    <property type="match status" value="1"/>
</dbReference>
<evidence type="ECO:0000313" key="6">
    <source>
        <dbReference type="EMBL" id="GII96052.1"/>
    </source>
</evidence>
<dbReference type="Gene3D" id="1.10.357.10">
    <property type="entry name" value="Tetracycline Repressor, domain 2"/>
    <property type="match status" value="1"/>
</dbReference>
<dbReference type="SUPFAM" id="SSF48498">
    <property type="entry name" value="Tetracyclin repressor-like, C-terminal domain"/>
    <property type="match status" value="1"/>
</dbReference>
<evidence type="ECO:0000256" key="3">
    <source>
        <dbReference type="ARBA" id="ARBA00023163"/>
    </source>
</evidence>
<evidence type="ECO:0000256" key="1">
    <source>
        <dbReference type="ARBA" id="ARBA00023015"/>
    </source>
</evidence>
<dbReference type="PRINTS" id="PR00455">
    <property type="entry name" value="HTHTETR"/>
</dbReference>
<dbReference type="Pfam" id="PF17940">
    <property type="entry name" value="TetR_C_31"/>
    <property type="match status" value="1"/>
</dbReference>